<dbReference type="PROSITE" id="PS51419">
    <property type="entry name" value="RAB"/>
    <property type="match status" value="1"/>
</dbReference>
<dbReference type="InterPro" id="IPR036036">
    <property type="entry name" value="SOCS_box-like_dom_sf"/>
</dbReference>
<evidence type="ECO:0000313" key="12">
    <source>
        <dbReference type="Proteomes" id="UP000015104"/>
    </source>
</evidence>
<keyword evidence="8" id="KW-0449">Lipoprotein</keyword>
<dbReference type="GO" id="GO:0035556">
    <property type="term" value="P:intracellular signal transduction"/>
    <property type="evidence" value="ECO:0007669"/>
    <property type="project" value="InterPro"/>
</dbReference>
<dbReference type="SUPFAM" id="SSF52540">
    <property type="entry name" value="P-loop containing nucleoside triphosphate hydrolases"/>
    <property type="match status" value="1"/>
</dbReference>
<dbReference type="InterPro" id="IPR001496">
    <property type="entry name" value="SOCS_box"/>
</dbReference>
<comment type="cofactor">
    <cofactor evidence="1">
        <name>Mg(2+)</name>
        <dbReference type="ChEBI" id="CHEBI:18420"/>
    </cofactor>
</comment>
<keyword evidence="4" id="KW-0547">Nucleotide-binding</keyword>
<reference evidence="12" key="1">
    <citation type="submission" date="2011-08" db="EMBL/GenBank/DDBJ databases">
        <authorList>
            <person name="Rombauts S."/>
        </authorList>
    </citation>
    <scope>NUCLEOTIDE SEQUENCE</scope>
    <source>
        <strain evidence="12">London</strain>
    </source>
</reference>
<keyword evidence="12" id="KW-1185">Reference proteome</keyword>
<protein>
    <recommendedName>
        <fullName evidence="10">SOCS box domain-containing protein</fullName>
    </recommendedName>
</protein>
<gene>
    <name evidence="11" type="primary">107361691</name>
</gene>
<reference evidence="11" key="2">
    <citation type="submission" date="2015-06" db="UniProtKB">
        <authorList>
            <consortium name="EnsemblMetazoa"/>
        </authorList>
    </citation>
    <scope>IDENTIFICATION</scope>
</reference>
<dbReference type="AlphaFoldDB" id="T1K8S7"/>
<sequence>MTNRTSVSGSIDQFKGYDYVLKFLLVGDPDVGKDEIINSLDSDVSSSDYEHHFSASPGVAFKSTQILLDGKRIRLQLWDASGQGRFPTIMRSYSRGAQGILLVYDITNKWSFSGLKRWLREVEEHAPGVPKILIGNRLHLAYQRQVNEHSAETYAQRYNMSFFEVSPLCNYNIRESFAELSRMVLLRNGMENVWRHNSVLSLTELCCRSIVSCTTVYGVEQLPLPPKLKFYIKSYSSLTSYTMKSARSPHSPSHKYKDLNSTLRRKAKALFSCDTNKSPSSNRLHLQNHHYNPHIHHPFRSYSSANVDYHQKNCVIS</sequence>
<dbReference type="PROSITE" id="PS51421">
    <property type="entry name" value="RAS"/>
    <property type="match status" value="1"/>
</dbReference>
<dbReference type="PANTHER" id="PTHR47980">
    <property type="entry name" value="LD44762P"/>
    <property type="match status" value="1"/>
</dbReference>
<dbReference type="FunFam" id="3.40.50.300:FF:001149">
    <property type="entry name" value="Rab40, isoform A"/>
    <property type="match status" value="1"/>
</dbReference>
<dbReference type="Pfam" id="PF00071">
    <property type="entry name" value="Ras"/>
    <property type="match status" value="1"/>
</dbReference>
<dbReference type="STRING" id="32264.T1K8S7"/>
<comment type="similarity">
    <text evidence="2">Belongs to the small GTPase superfamily. Rab family.</text>
</comment>
<dbReference type="InterPro" id="IPR005225">
    <property type="entry name" value="Small_GTP-bd"/>
</dbReference>
<evidence type="ECO:0000256" key="5">
    <source>
        <dbReference type="ARBA" id="ARBA00022842"/>
    </source>
</evidence>
<evidence type="ECO:0000256" key="2">
    <source>
        <dbReference type="ARBA" id="ARBA00006270"/>
    </source>
</evidence>
<dbReference type="SUPFAM" id="SSF158235">
    <property type="entry name" value="SOCS box-like"/>
    <property type="match status" value="1"/>
</dbReference>
<proteinExistence type="inferred from homology"/>
<dbReference type="InterPro" id="IPR050305">
    <property type="entry name" value="Small_GTPase_Rab"/>
</dbReference>
<dbReference type="eggNOG" id="KOG0078">
    <property type="taxonomic scope" value="Eukaryota"/>
</dbReference>
<keyword evidence="9" id="KW-0636">Prenylation</keyword>
<evidence type="ECO:0000256" key="4">
    <source>
        <dbReference type="ARBA" id="ARBA00022741"/>
    </source>
</evidence>
<dbReference type="EnsemblMetazoa" id="tetur07g02440.1">
    <property type="protein sequence ID" value="tetur07g02440.1"/>
    <property type="gene ID" value="tetur07g02440"/>
</dbReference>
<dbReference type="SMART" id="SM00173">
    <property type="entry name" value="RAS"/>
    <property type="match status" value="1"/>
</dbReference>
<dbReference type="NCBIfam" id="TIGR00231">
    <property type="entry name" value="small_GTP"/>
    <property type="match status" value="1"/>
</dbReference>
<evidence type="ECO:0000256" key="6">
    <source>
        <dbReference type="ARBA" id="ARBA00023134"/>
    </source>
</evidence>
<accession>T1K8S7</accession>
<dbReference type="Proteomes" id="UP000015104">
    <property type="component" value="Unassembled WGS sequence"/>
</dbReference>
<evidence type="ECO:0000256" key="8">
    <source>
        <dbReference type="ARBA" id="ARBA00023288"/>
    </source>
</evidence>
<dbReference type="Pfam" id="PF07525">
    <property type="entry name" value="SOCS_box"/>
    <property type="match status" value="1"/>
</dbReference>
<evidence type="ECO:0000256" key="1">
    <source>
        <dbReference type="ARBA" id="ARBA00001946"/>
    </source>
</evidence>
<dbReference type="SMART" id="SM00176">
    <property type="entry name" value="RAN"/>
    <property type="match status" value="1"/>
</dbReference>
<keyword evidence="7" id="KW-0564">Palmitate</keyword>
<dbReference type="HOGENOM" id="CLU_041217_11_0_1"/>
<dbReference type="GO" id="GO:0046872">
    <property type="term" value="F:metal ion binding"/>
    <property type="evidence" value="ECO:0007669"/>
    <property type="project" value="UniProtKB-KW"/>
</dbReference>
<dbReference type="SMART" id="SM00969">
    <property type="entry name" value="SOCS_box"/>
    <property type="match status" value="1"/>
</dbReference>
<keyword evidence="3" id="KW-0479">Metal-binding</keyword>
<dbReference type="PROSITE" id="PS50225">
    <property type="entry name" value="SOCS"/>
    <property type="match status" value="1"/>
</dbReference>
<evidence type="ECO:0000256" key="3">
    <source>
        <dbReference type="ARBA" id="ARBA00022723"/>
    </source>
</evidence>
<dbReference type="SMART" id="SM00253">
    <property type="entry name" value="SOCS"/>
    <property type="match status" value="1"/>
</dbReference>
<dbReference type="SMART" id="SM00174">
    <property type="entry name" value="RHO"/>
    <property type="match status" value="1"/>
</dbReference>
<evidence type="ECO:0000259" key="10">
    <source>
        <dbReference type="PROSITE" id="PS50225"/>
    </source>
</evidence>
<dbReference type="OrthoDB" id="3219396at2759"/>
<dbReference type="PRINTS" id="PR00449">
    <property type="entry name" value="RASTRNSFRMNG"/>
</dbReference>
<keyword evidence="6" id="KW-0342">GTP-binding</keyword>
<dbReference type="GO" id="GO:0003924">
    <property type="term" value="F:GTPase activity"/>
    <property type="evidence" value="ECO:0007669"/>
    <property type="project" value="InterPro"/>
</dbReference>
<dbReference type="SMART" id="SM00175">
    <property type="entry name" value="RAB"/>
    <property type="match status" value="1"/>
</dbReference>
<evidence type="ECO:0000313" key="11">
    <source>
        <dbReference type="EnsemblMetazoa" id="tetur07g02440.1"/>
    </source>
</evidence>
<keyword evidence="5" id="KW-0460">Magnesium</keyword>
<feature type="domain" description="SOCS box" evidence="10">
    <location>
        <begin position="185"/>
        <end position="238"/>
    </location>
</feature>
<evidence type="ECO:0000256" key="9">
    <source>
        <dbReference type="ARBA" id="ARBA00023289"/>
    </source>
</evidence>
<organism evidence="11 12">
    <name type="scientific">Tetranychus urticae</name>
    <name type="common">Two-spotted spider mite</name>
    <dbReference type="NCBI Taxonomy" id="32264"/>
    <lineage>
        <taxon>Eukaryota</taxon>
        <taxon>Metazoa</taxon>
        <taxon>Ecdysozoa</taxon>
        <taxon>Arthropoda</taxon>
        <taxon>Chelicerata</taxon>
        <taxon>Arachnida</taxon>
        <taxon>Acari</taxon>
        <taxon>Acariformes</taxon>
        <taxon>Trombidiformes</taxon>
        <taxon>Prostigmata</taxon>
        <taxon>Eleutherengona</taxon>
        <taxon>Raphignathae</taxon>
        <taxon>Tetranychoidea</taxon>
        <taxon>Tetranychidae</taxon>
        <taxon>Tetranychus</taxon>
    </lineage>
</organism>
<evidence type="ECO:0000256" key="7">
    <source>
        <dbReference type="ARBA" id="ARBA00023139"/>
    </source>
</evidence>
<dbReference type="InterPro" id="IPR027417">
    <property type="entry name" value="P-loop_NTPase"/>
</dbReference>
<name>T1K8S7_TETUR</name>
<dbReference type="KEGG" id="tut:107361691"/>
<dbReference type="Gene3D" id="3.40.50.300">
    <property type="entry name" value="P-loop containing nucleotide triphosphate hydrolases"/>
    <property type="match status" value="1"/>
</dbReference>
<dbReference type="EMBL" id="CAEY01001881">
    <property type="status" value="NOT_ANNOTATED_CDS"/>
    <property type="molecule type" value="Genomic_DNA"/>
</dbReference>
<dbReference type="InterPro" id="IPR001806">
    <property type="entry name" value="Small_GTPase"/>
</dbReference>
<dbReference type="GO" id="GO:0005525">
    <property type="term" value="F:GTP binding"/>
    <property type="evidence" value="ECO:0007669"/>
    <property type="project" value="UniProtKB-KW"/>
</dbReference>